<evidence type="ECO:0000256" key="1">
    <source>
        <dbReference type="ARBA" id="ARBA00022741"/>
    </source>
</evidence>
<dbReference type="Pfam" id="PF03668">
    <property type="entry name" value="RapZ-like_N"/>
    <property type="match status" value="1"/>
</dbReference>
<dbReference type="EMBL" id="BAABLP010000002">
    <property type="protein sequence ID" value="GAA4743093.1"/>
    <property type="molecule type" value="Genomic_DNA"/>
</dbReference>
<accession>A0ABP8YYC4</accession>
<dbReference type="NCBIfam" id="NF003828">
    <property type="entry name" value="PRK05416.1"/>
    <property type="match status" value="1"/>
</dbReference>
<dbReference type="RefSeq" id="WP_345480261.1">
    <property type="nucleotide sequence ID" value="NZ_BAABLP010000002.1"/>
</dbReference>
<sequence>MTDATSAAAAPSAGPSSRSVLVVTGMAGAGRSTVSNALEDLGWYVVDNLPPQMLRPLLDLAGHSDQRLARIAVVVDVRGGQLLTELKDAAEAAGDGDGPQLRLLFLEANDAALVRRFEAVRRPHPLQGTGTILDGITAERTMTAAVREQSDIIIDTSELNIHQLATAINELFADDETPGVRVTITSFGFKYGVPTDADLVADARFLPNPFWVPELRPHTGKDPDVRDYVLGQPGALEFIERYADALRPVLSGYQRENKSHATIAIGCTGGKHRSVAVVERIADLIAAQPGVAVNVKHRDLGRE</sequence>
<dbReference type="Proteomes" id="UP001500121">
    <property type="component" value="Unassembled WGS sequence"/>
</dbReference>
<evidence type="ECO:0000313" key="8">
    <source>
        <dbReference type="Proteomes" id="UP001500121"/>
    </source>
</evidence>
<organism evidence="7 8">
    <name type="scientific">Amnibacterium soli</name>
    <dbReference type="NCBI Taxonomy" id="1282736"/>
    <lineage>
        <taxon>Bacteria</taxon>
        <taxon>Bacillati</taxon>
        <taxon>Actinomycetota</taxon>
        <taxon>Actinomycetes</taxon>
        <taxon>Micrococcales</taxon>
        <taxon>Microbacteriaceae</taxon>
        <taxon>Amnibacterium</taxon>
    </lineage>
</organism>
<gene>
    <name evidence="7" type="primary">rapZ</name>
    <name evidence="7" type="ORF">GCM10025783_13270</name>
</gene>
<dbReference type="PIRSF" id="PIRSF005052">
    <property type="entry name" value="P-loopkin"/>
    <property type="match status" value="1"/>
</dbReference>
<feature type="binding site" evidence="4">
    <location>
        <begin position="25"/>
        <end position="32"/>
    </location>
    <ligand>
        <name>ATP</name>
        <dbReference type="ChEBI" id="CHEBI:30616"/>
    </ligand>
</feature>
<comment type="caution">
    <text evidence="7">The sequence shown here is derived from an EMBL/GenBank/DDBJ whole genome shotgun (WGS) entry which is preliminary data.</text>
</comment>
<dbReference type="InterPro" id="IPR053931">
    <property type="entry name" value="RapZ_C"/>
</dbReference>
<dbReference type="SUPFAM" id="SSF52540">
    <property type="entry name" value="P-loop containing nucleoside triphosphate hydrolases"/>
    <property type="match status" value="1"/>
</dbReference>
<dbReference type="HAMAP" id="MF_00636">
    <property type="entry name" value="RapZ_like"/>
    <property type="match status" value="1"/>
</dbReference>
<evidence type="ECO:0000256" key="3">
    <source>
        <dbReference type="ARBA" id="ARBA00023134"/>
    </source>
</evidence>
<dbReference type="Pfam" id="PF22740">
    <property type="entry name" value="PapZ_C"/>
    <property type="match status" value="1"/>
</dbReference>
<keyword evidence="3 4" id="KW-0342">GTP-binding</keyword>
<dbReference type="InterPro" id="IPR053930">
    <property type="entry name" value="RapZ-like_N"/>
</dbReference>
<name>A0ABP8YYC4_9MICO</name>
<dbReference type="Gene3D" id="3.40.50.300">
    <property type="entry name" value="P-loop containing nucleotide triphosphate hydrolases"/>
    <property type="match status" value="1"/>
</dbReference>
<evidence type="ECO:0000259" key="5">
    <source>
        <dbReference type="Pfam" id="PF03668"/>
    </source>
</evidence>
<dbReference type="InterPro" id="IPR027417">
    <property type="entry name" value="P-loop_NTPase"/>
</dbReference>
<keyword evidence="8" id="KW-1185">Reference proteome</keyword>
<feature type="binding site" evidence="4">
    <location>
        <begin position="76"/>
        <end position="79"/>
    </location>
    <ligand>
        <name>GTP</name>
        <dbReference type="ChEBI" id="CHEBI:37565"/>
    </ligand>
</feature>
<dbReference type="PANTHER" id="PTHR30448:SF0">
    <property type="entry name" value="RNASE ADAPTER PROTEIN RAPZ"/>
    <property type="match status" value="1"/>
</dbReference>
<reference evidence="8" key="1">
    <citation type="journal article" date="2019" name="Int. J. Syst. Evol. Microbiol.">
        <title>The Global Catalogue of Microorganisms (GCM) 10K type strain sequencing project: providing services to taxonomists for standard genome sequencing and annotation.</title>
        <authorList>
            <consortium name="The Broad Institute Genomics Platform"/>
            <consortium name="The Broad Institute Genome Sequencing Center for Infectious Disease"/>
            <person name="Wu L."/>
            <person name="Ma J."/>
        </authorList>
    </citation>
    <scope>NUCLEOTIDE SEQUENCE [LARGE SCALE GENOMIC DNA]</scope>
    <source>
        <strain evidence="8">JCM 19015</strain>
    </source>
</reference>
<protein>
    <submittedName>
        <fullName evidence="7">RNase adapter RapZ</fullName>
    </submittedName>
</protein>
<evidence type="ECO:0000313" key="7">
    <source>
        <dbReference type="EMBL" id="GAA4743093.1"/>
    </source>
</evidence>
<evidence type="ECO:0000256" key="2">
    <source>
        <dbReference type="ARBA" id="ARBA00022840"/>
    </source>
</evidence>
<feature type="domain" description="RapZ C-terminal" evidence="6">
    <location>
        <begin position="181"/>
        <end position="300"/>
    </location>
</feature>
<dbReference type="InterPro" id="IPR005337">
    <property type="entry name" value="RapZ-like"/>
</dbReference>
<keyword evidence="1 4" id="KW-0547">Nucleotide-binding</keyword>
<proteinExistence type="inferred from homology"/>
<feature type="domain" description="RapZ-like N-terminal" evidence="5">
    <location>
        <begin position="20"/>
        <end position="175"/>
    </location>
</feature>
<dbReference type="PANTHER" id="PTHR30448">
    <property type="entry name" value="RNASE ADAPTER PROTEIN RAPZ"/>
    <property type="match status" value="1"/>
</dbReference>
<evidence type="ECO:0000259" key="6">
    <source>
        <dbReference type="Pfam" id="PF22740"/>
    </source>
</evidence>
<evidence type="ECO:0000256" key="4">
    <source>
        <dbReference type="HAMAP-Rule" id="MF_00636"/>
    </source>
</evidence>
<keyword evidence="2 4" id="KW-0067">ATP-binding</keyword>